<dbReference type="GO" id="GO:0016020">
    <property type="term" value="C:membrane"/>
    <property type="evidence" value="ECO:0007669"/>
    <property type="project" value="UniProtKB-SubCell"/>
</dbReference>
<dbReference type="PANTHER" id="PTHR24064">
    <property type="entry name" value="SOLUTE CARRIER FAMILY 22 MEMBER"/>
    <property type="match status" value="1"/>
</dbReference>
<sequence length="497" mass="55484">MKFEDVLAAVNGFGRFQIMVVLLSFVGRFTLPCHFFLNNFIAAIPSHHCDIGLLEDGGRYGNLTQAQKLLVALPVQEDGTPDSCRMFLEPQYHLLMNSSHSSGAATVPCRSGWVYDNSTFKSTLTSEWDLVCDQRGKNKATTTIFFVGVMFGAIFFGTVEWVDIKHRKLIGVIDSLAWTFGSTIFVGIAYLVNDWRWLIVAVTSPVLVAIFIWRWVPESARWLIASGKLEKAQAYLKTCAKMNRADGFSEALRTEVSPFQIIKTEQRSERSEEHRHIVAGPLLQTLASIVVTEEKGRVYTYLDLVRTPNMRRLAARTGLLWFCVATTFYGISFNIAGFGLNLYLTQLVYALIEFPTKIAIYYLLDMIGRRSSIVGALVLSGVCLGVNILIPEDMSVVRTVVAVFGKAFSSASFTVLILYSSELYPTVVRQNGMGFNSFMARVGVAVAPLILLLDELWKHLPQVILCGTAILGAMVAKTLRETRNRCLPETIEDVERH</sequence>
<keyword evidence="4 5" id="KW-0472">Membrane</keyword>
<dbReference type="KEGG" id="tng:GSTEN00023246G001"/>
<keyword evidence="3 5" id="KW-1133">Transmembrane helix</keyword>
<feature type="transmembrane region" description="Helical" evidence="5">
    <location>
        <begin position="459"/>
        <end position="476"/>
    </location>
</feature>
<feature type="transmembrane region" description="Helical" evidence="5">
    <location>
        <begin position="197"/>
        <end position="216"/>
    </location>
</feature>
<proteinExistence type="predicted"/>
<evidence type="ECO:0000256" key="2">
    <source>
        <dbReference type="ARBA" id="ARBA00022692"/>
    </source>
</evidence>
<dbReference type="Pfam" id="PF07690">
    <property type="entry name" value="MFS_1"/>
    <property type="match status" value="1"/>
</dbReference>
<dbReference type="InterPro" id="IPR011701">
    <property type="entry name" value="MFS"/>
</dbReference>
<comment type="subcellular location">
    <subcellularLocation>
        <location evidence="1">Membrane</location>
        <topology evidence="1">Multi-pass membrane protein</topology>
    </subcellularLocation>
</comment>
<evidence type="ECO:0000313" key="6">
    <source>
        <dbReference type="EMBL" id="CAG03734.1"/>
    </source>
</evidence>
<dbReference type="EMBL" id="CAAE01014725">
    <property type="protein sequence ID" value="CAG03734.1"/>
    <property type="molecule type" value="Genomic_DNA"/>
</dbReference>
<feature type="transmembrane region" description="Helical" evidence="5">
    <location>
        <begin position="371"/>
        <end position="390"/>
    </location>
</feature>
<feature type="transmembrane region" description="Helical" evidence="5">
    <location>
        <begin position="319"/>
        <end position="340"/>
    </location>
</feature>
<feature type="transmembrane region" description="Helical" evidence="5">
    <location>
        <begin position="433"/>
        <end position="453"/>
    </location>
</feature>
<name>Q4S6J8_TETNG</name>
<reference evidence="6" key="2">
    <citation type="submission" date="2004-02" db="EMBL/GenBank/DDBJ databases">
        <authorList>
            <consortium name="Genoscope"/>
            <consortium name="Whitehead Institute Centre for Genome Research"/>
        </authorList>
    </citation>
    <scope>NUCLEOTIDE SEQUENCE</scope>
</reference>
<evidence type="ECO:0000256" key="3">
    <source>
        <dbReference type="ARBA" id="ARBA00022989"/>
    </source>
</evidence>
<keyword evidence="2 5" id="KW-0812">Transmembrane</keyword>
<gene>
    <name evidence="6" type="ORF">GSTENG00023246001</name>
</gene>
<protein>
    <submittedName>
        <fullName evidence="6">(spotted green pufferfish) hypothetical protein</fullName>
    </submittedName>
</protein>
<feature type="transmembrane region" description="Helical" evidence="5">
    <location>
        <begin position="169"/>
        <end position="191"/>
    </location>
</feature>
<evidence type="ECO:0000256" key="4">
    <source>
        <dbReference type="ARBA" id="ARBA00023136"/>
    </source>
</evidence>
<feature type="non-terminal residue" evidence="6">
    <location>
        <position position="497"/>
    </location>
</feature>
<accession>Q4S6J8</accession>
<dbReference type="SUPFAM" id="SSF103473">
    <property type="entry name" value="MFS general substrate transporter"/>
    <property type="match status" value="1"/>
</dbReference>
<dbReference type="Gene3D" id="1.20.1250.20">
    <property type="entry name" value="MFS general substrate transporter like domains"/>
    <property type="match status" value="1"/>
</dbReference>
<dbReference type="InterPro" id="IPR036259">
    <property type="entry name" value="MFS_trans_sf"/>
</dbReference>
<feature type="transmembrane region" description="Helical" evidence="5">
    <location>
        <begin position="144"/>
        <end position="162"/>
    </location>
</feature>
<comment type="caution">
    <text evidence="6">The sequence shown here is derived from an EMBL/GenBank/DDBJ whole genome shotgun (WGS) entry which is preliminary data.</text>
</comment>
<organism evidence="6">
    <name type="scientific">Tetraodon nigroviridis</name>
    <name type="common">Spotted green pufferfish</name>
    <name type="synonym">Chelonodon nigroviridis</name>
    <dbReference type="NCBI Taxonomy" id="99883"/>
    <lineage>
        <taxon>Eukaryota</taxon>
        <taxon>Metazoa</taxon>
        <taxon>Chordata</taxon>
        <taxon>Craniata</taxon>
        <taxon>Vertebrata</taxon>
        <taxon>Euteleostomi</taxon>
        <taxon>Actinopterygii</taxon>
        <taxon>Neopterygii</taxon>
        <taxon>Teleostei</taxon>
        <taxon>Neoteleostei</taxon>
        <taxon>Acanthomorphata</taxon>
        <taxon>Eupercaria</taxon>
        <taxon>Tetraodontiformes</taxon>
        <taxon>Tetradontoidea</taxon>
        <taxon>Tetraodontidae</taxon>
        <taxon>Tetraodon</taxon>
    </lineage>
</organism>
<reference evidence="6" key="1">
    <citation type="journal article" date="2004" name="Nature">
        <title>Genome duplication in the teleost fish Tetraodon nigroviridis reveals the early vertebrate proto-karyotype.</title>
        <authorList>
            <person name="Jaillon O."/>
            <person name="Aury J.-M."/>
            <person name="Brunet F."/>
            <person name="Petit J.-L."/>
            <person name="Stange-Thomann N."/>
            <person name="Mauceli E."/>
            <person name="Bouneau L."/>
            <person name="Fischer C."/>
            <person name="Ozouf-Costaz C."/>
            <person name="Bernot A."/>
            <person name="Nicaud S."/>
            <person name="Jaffe D."/>
            <person name="Fisher S."/>
            <person name="Lutfalla G."/>
            <person name="Dossat C."/>
            <person name="Segurens B."/>
            <person name="Dasilva C."/>
            <person name="Salanoubat M."/>
            <person name="Levy M."/>
            <person name="Boudet N."/>
            <person name="Castellano S."/>
            <person name="Anthouard V."/>
            <person name="Jubin C."/>
            <person name="Castelli V."/>
            <person name="Katinka M."/>
            <person name="Vacherie B."/>
            <person name="Biemont C."/>
            <person name="Skalli Z."/>
            <person name="Cattolico L."/>
            <person name="Poulain J."/>
            <person name="De Berardinis V."/>
            <person name="Cruaud C."/>
            <person name="Duprat S."/>
            <person name="Brottier P."/>
            <person name="Coutanceau J.-P."/>
            <person name="Gouzy J."/>
            <person name="Parra G."/>
            <person name="Lardier G."/>
            <person name="Chapple C."/>
            <person name="McKernan K.J."/>
            <person name="McEwan P."/>
            <person name="Bosak S."/>
            <person name="Kellis M."/>
            <person name="Volff J.-N."/>
            <person name="Guigo R."/>
            <person name="Zody M.C."/>
            <person name="Mesirov J."/>
            <person name="Lindblad-Toh K."/>
            <person name="Birren B."/>
            <person name="Nusbaum C."/>
            <person name="Kahn D."/>
            <person name="Robinson-Rechavi M."/>
            <person name="Laudet V."/>
            <person name="Schachter V."/>
            <person name="Quetier F."/>
            <person name="Saurin W."/>
            <person name="Scarpelli C."/>
            <person name="Wincker P."/>
            <person name="Lander E.S."/>
            <person name="Weissenbach J."/>
            <person name="Roest Crollius H."/>
        </authorList>
    </citation>
    <scope>NUCLEOTIDE SEQUENCE [LARGE SCALE GENOMIC DNA]</scope>
</reference>
<evidence type="ECO:0000256" key="5">
    <source>
        <dbReference type="SAM" id="Phobius"/>
    </source>
</evidence>
<feature type="transmembrane region" description="Helical" evidence="5">
    <location>
        <begin position="396"/>
        <end position="421"/>
    </location>
</feature>
<feature type="transmembrane region" description="Helical" evidence="5">
    <location>
        <begin position="346"/>
        <end position="364"/>
    </location>
</feature>
<dbReference type="AlphaFoldDB" id="Q4S6J8"/>
<dbReference type="GO" id="GO:0022857">
    <property type="term" value="F:transmembrane transporter activity"/>
    <property type="evidence" value="ECO:0007669"/>
    <property type="project" value="InterPro"/>
</dbReference>
<dbReference type="OrthoDB" id="2544694at2759"/>
<evidence type="ECO:0000256" key="1">
    <source>
        <dbReference type="ARBA" id="ARBA00004141"/>
    </source>
</evidence>